<gene>
    <name evidence="1" type="ORF">Q766_07690</name>
</gene>
<accession>A0A0A2MP31</accession>
<evidence type="ECO:0008006" key="3">
    <source>
        <dbReference type="Google" id="ProtNLM"/>
    </source>
</evidence>
<protein>
    <recommendedName>
        <fullName evidence="3">CHAT domain-containing protein</fullName>
    </recommendedName>
</protein>
<name>A0A0A2MP31_9FLAO</name>
<dbReference type="AlphaFoldDB" id="A0A0A2MP31"/>
<dbReference type="OrthoDB" id="163530at2"/>
<dbReference type="Proteomes" id="UP000030111">
    <property type="component" value="Unassembled WGS sequence"/>
</dbReference>
<evidence type="ECO:0000313" key="1">
    <source>
        <dbReference type="EMBL" id="KGO93183.1"/>
    </source>
</evidence>
<reference evidence="1 2" key="1">
    <citation type="submission" date="2013-09" db="EMBL/GenBank/DDBJ databases">
        <authorList>
            <person name="Zeng Z."/>
            <person name="Chen C."/>
        </authorList>
    </citation>
    <scope>NUCLEOTIDE SEQUENCE [LARGE SCALE GENOMIC DNA]</scope>
    <source>
        <strain evidence="1 2">WB 4.1-42</strain>
    </source>
</reference>
<keyword evidence="2" id="KW-1185">Reference proteome</keyword>
<evidence type="ECO:0000313" key="2">
    <source>
        <dbReference type="Proteomes" id="UP000030111"/>
    </source>
</evidence>
<comment type="caution">
    <text evidence="1">The sequence shown here is derived from an EMBL/GenBank/DDBJ whole genome shotgun (WGS) entry which is preliminary data.</text>
</comment>
<proteinExistence type="predicted"/>
<dbReference type="eggNOG" id="ENOG5030QTF">
    <property type="taxonomic scope" value="Bacteria"/>
</dbReference>
<dbReference type="STRING" id="1121898.GCA_000422725_01896"/>
<dbReference type="EMBL" id="JRLY01000005">
    <property type="protein sequence ID" value="KGO93183.1"/>
    <property type="molecule type" value="Genomic_DNA"/>
</dbReference>
<organism evidence="1 2">
    <name type="scientific">Flavobacterium subsaxonicum WB 4.1-42 = DSM 21790</name>
    <dbReference type="NCBI Taxonomy" id="1121898"/>
    <lineage>
        <taxon>Bacteria</taxon>
        <taxon>Pseudomonadati</taxon>
        <taxon>Bacteroidota</taxon>
        <taxon>Flavobacteriia</taxon>
        <taxon>Flavobacteriales</taxon>
        <taxon>Flavobacteriaceae</taxon>
        <taxon>Flavobacterium</taxon>
    </lineage>
</organism>
<dbReference type="RefSeq" id="WP_026990727.1">
    <property type="nucleotide sequence ID" value="NZ_AUGP01000018.1"/>
</dbReference>
<sequence length="618" mass="70963">MTDNLIFNKKFFCIIDRDNIDLGAVISSYVCKRQEFTPIFEFSNVTDADHQNSEQDIDEHSFSRNRSRQFNIQIKNALQRTGEIQYLILGGLSDEQKSYLNFVNNYNVLEINSCYEAMAILGPITEKYNTLSCPPHAVLTGLHVALNKGMALKIEENSLTPTYENAFDSGLIVIENIQKTSCVIAVNYAFNISADVMIISEPSLNIREIKDLIERWRKGDGNAYNDLSVALYKSFEDVDFTNYRYSTFFTVGAPYALILKNLILFTHVHLRLKCDFFIFNCIHFETKEMTNSAIVFSPLEFKDEETEYIINILQQRNYYVKELIGKQASVYQINNHVKEFPFDLLHICSHGGEISGYSVSKQFTDRDGNQHSVEFDEVVSFAPSHNEELIPVTVKVLPRRFNDLVWGSEAMKANNYPHHVFVDMYQAINDVQKSERIKKAIVPNSCAIKCVDFYYQAVFDSIALMRSPFVFNNTCWSWIDIADSFLAGGSRAYIGTLWQIDNAIAKEVAEQFYERVFDDTILSALYKSIECTKATNNQDIYIIWGLHFSTLTTNPVIENPKLNVARRLLNSLSDWKIKQREASIDSKNAIQSLILWTATELAHNYLDETKMLIKNSPY</sequence>